<keyword evidence="4" id="KW-0175">Coiled coil</keyword>
<dbReference type="GO" id="GO:0030687">
    <property type="term" value="C:preribosome, large subunit precursor"/>
    <property type="evidence" value="ECO:0007669"/>
    <property type="project" value="TreeGrafter"/>
</dbReference>
<dbReference type="GO" id="GO:0034399">
    <property type="term" value="C:nuclear periphery"/>
    <property type="evidence" value="ECO:0007669"/>
    <property type="project" value="TreeGrafter"/>
</dbReference>
<comment type="similarity">
    <text evidence="2">Belongs to the EBP2 family.</text>
</comment>
<dbReference type="GO" id="GO:0005730">
    <property type="term" value="C:nucleolus"/>
    <property type="evidence" value="ECO:0007669"/>
    <property type="project" value="UniProtKB-SubCell"/>
</dbReference>
<dbReference type="GO" id="GO:0006364">
    <property type="term" value="P:rRNA processing"/>
    <property type="evidence" value="ECO:0007669"/>
    <property type="project" value="TreeGrafter"/>
</dbReference>
<comment type="subcellular location">
    <subcellularLocation>
        <location evidence="1">Nucleus</location>
        <location evidence="1">Nucleolus</location>
    </subcellularLocation>
</comment>
<feature type="region of interest" description="Disordered" evidence="6">
    <location>
        <begin position="1"/>
        <end position="119"/>
    </location>
</feature>
<feature type="compositionally biased region" description="Acidic residues" evidence="6">
    <location>
        <begin position="63"/>
        <end position="75"/>
    </location>
</feature>
<evidence type="ECO:0000256" key="2">
    <source>
        <dbReference type="ARBA" id="ARBA00007336"/>
    </source>
</evidence>
<sequence>MAKKSKLLAALDAHKGRDYKLEKQKKQQKQAAKKKRTKAARSISEEKENFEAQANGTASMPEAESDGWESDESEAADATALETSRIIEDESDSDSSLGGEAVDESNSEVAEDENSIPLSDIESLASEEKADILLHQRLTINNTIALTKALKSIALPPNLPFSAHQSITTSEPVAISDVNDDLTRELAFYKQCLDAANEARALLKKEGVLFSRPTDYFAEMVKSDEHMGKIKSKMVDEAANKKAAADARKQRDLKKFGKQVQVAKLQERDKAKRETLDKINLLKRKRKNTDTGAANEEDLFDVALEDATKEDRSSRSAKGGNGQGRTQNKRQKKDDKHGFGGKKRFSKSTDAASTADLRSFSAKKMKGKKGPQRLGKSRRAKP</sequence>
<proteinExistence type="inferred from homology"/>
<dbReference type="PANTHER" id="PTHR13028">
    <property type="entry name" value="RRNA PROCESSING PROTEIN EBNA1-BINDING PROTEIN-RELATED"/>
    <property type="match status" value="1"/>
</dbReference>
<dbReference type="Pfam" id="PF05890">
    <property type="entry name" value="Ebp2"/>
    <property type="match status" value="1"/>
</dbReference>
<evidence type="ECO:0000256" key="4">
    <source>
        <dbReference type="ARBA" id="ARBA00023054"/>
    </source>
</evidence>
<dbReference type="PANTHER" id="PTHR13028:SF0">
    <property type="entry name" value="RRNA-PROCESSING PROTEIN EBP2-RELATED"/>
    <property type="match status" value="1"/>
</dbReference>
<organism evidence="7 8">
    <name type="scientific">Imshaugia aleurites</name>
    <dbReference type="NCBI Taxonomy" id="172621"/>
    <lineage>
        <taxon>Eukaryota</taxon>
        <taxon>Fungi</taxon>
        <taxon>Dikarya</taxon>
        <taxon>Ascomycota</taxon>
        <taxon>Pezizomycotina</taxon>
        <taxon>Lecanoromycetes</taxon>
        <taxon>OSLEUM clade</taxon>
        <taxon>Lecanoromycetidae</taxon>
        <taxon>Lecanorales</taxon>
        <taxon>Lecanorineae</taxon>
        <taxon>Parmeliaceae</taxon>
        <taxon>Imshaugia</taxon>
    </lineage>
</organism>
<evidence type="ECO:0000256" key="1">
    <source>
        <dbReference type="ARBA" id="ARBA00004604"/>
    </source>
</evidence>
<name>A0A8H3EL37_9LECA</name>
<dbReference type="OrthoDB" id="443772at2759"/>
<evidence type="ECO:0000313" key="8">
    <source>
        <dbReference type="Proteomes" id="UP000664534"/>
    </source>
</evidence>
<evidence type="ECO:0000313" key="7">
    <source>
        <dbReference type="EMBL" id="CAF9908509.1"/>
    </source>
</evidence>
<feature type="compositionally biased region" description="Basic residues" evidence="6">
    <location>
        <begin position="26"/>
        <end position="39"/>
    </location>
</feature>
<evidence type="ECO:0000256" key="6">
    <source>
        <dbReference type="SAM" id="MobiDB-lite"/>
    </source>
</evidence>
<feature type="compositionally biased region" description="Basic and acidic residues" evidence="6">
    <location>
        <begin position="12"/>
        <end position="25"/>
    </location>
</feature>
<dbReference type="Proteomes" id="UP000664534">
    <property type="component" value="Unassembled WGS sequence"/>
</dbReference>
<feature type="compositionally biased region" description="Acidic residues" evidence="6">
    <location>
        <begin position="101"/>
        <end position="114"/>
    </location>
</feature>
<accession>A0A8H3EL37</accession>
<feature type="region of interest" description="Disordered" evidence="6">
    <location>
        <begin position="306"/>
        <end position="382"/>
    </location>
</feature>
<dbReference type="EMBL" id="CAJPDT010000004">
    <property type="protein sequence ID" value="CAF9908509.1"/>
    <property type="molecule type" value="Genomic_DNA"/>
</dbReference>
<keyword evidence="3" id="KW-0690">Ribosome biogenesis</keyword>
<reference evidence="7" key="1">
    <citation type="submission" date="2021-03" db="EMBL/GenBank/DDBJ databases">
        <authorList>
            <person name="Tagirdzhanova G."/>
        </authorList>
    </citation>
    <scope>NUCLEOTIDE SEQUENCE</scope>
</reference>
<keyword evidence="5" id="KW-0539">Nucleus</keyword>
<evidence type="ECO:0000256" key="5">
    <source>
        <dbReference type="ARBA" id="ARBA00023242"/>
    </source>
</evidence>
<dbReference type="AlphaFoldDB" id="A0A8H3EL37"/>
<protein>
    <submittedName>
        <fullName evidence="7">rRNA-processing protein and EBNA1-binding protein ebp2</fullName>
    </submittedName>
</protein>
<comment type="caution">
    <text evidence="7">The sequence shown here is derived from an EMBL/GenBank/DDBJ whole genome shotgun (WGS) entry which is preliminary data.</text>
</comment>
<evidence type="ECO:0000256" key="3">
    <source>
        <dbReference type="ARBA" id="ARBA00022517"/>
    </source>
</evidence>
<feature type="compositionally biased region" description="Basic residues" evidence="6">
    <location>
        <begin position="361"/>
        <end position="382"/>
    </location>
</feature>
<dbReference type="InterPro" id="IPR008610">
    <property type="entry name" value="Ebp2"/>
</dbReference>
<gene>
    <name evidence="7" type="primary">EBP2</name>
    <name evidence="7" type="ORF">IMSHALPRED_006693</name>
</gene>
<dbReference type="GO" id="GO:0042273">
    <property type="term" value="P:ribosomal large subunit biogenesis"/>
    <property type="evidence" value="ECO:0007669"/>
    <property type="project" value="TreeGrafter"/>
</dbReference>
<keyword evidence="8" id="KW-1185">Reference proteome</keyword>